<accession>A0A0G1D4A4</accession>
<gene>
    <name evidence="1" type="ORF">UV20_C0005G0023</name>
</gene>
<dbReference type="AlphaFoldDB" id="A0A0G1D4A4"/>
<evidence type="ECO:0000313" key="2">
    <source>
        <dbReference type="Proteomes" id="UP000034837"/>
    </source>
</evidence>
<dbReference type="EMBL" id="LCDO01000005">
    <property type="protein sequence ID" value="KKS56858.1"/>
    <property type="molecule type" value="Genomic_DNA"/>
</dbReference>
<protein>
    <submittedName>
        <fullName evidence="1">Uncharacterized protein</fullName>
    </submittedName>
</protein>
<proteinExistence type="predicted"/>
<comment type="caution">
    <text evidence="1">The sequence shown here is derived from an EMBL/GenBank/DDBJ whole genome shotgun (WGS) entry which is preliminary data.</text>
</comment>
<organism evidence="1 2">
    <name type="scientific">Candidatus Magasanikbacteria bacterium GW2011_GWA2_42_32</name>
    <dbReference type="NCBI Taxonomy" id="1619039"/>
    <lineage>
        <taxon>Bacteria</taxon>
        <taxon>Candidatus Magasanikiibacteriota</taxon>
    </lineage>
</organism>
<dbReference type="Proteomes" id="UP000034837">
    <property type="component" value="Unassembled WGS sequence"/>
</dbReference>
<name>A0A0G1D4A4_9BACT</name>
<reference evidence="1 2" key="1">
    <citation type="journal article" date="2015" name="Nature">
        <title>rRNA introns, odd ribosomes, and small enigmatic genomes across a large radiation of phyla.</title>
        <authorList>
            <person name="Brown C.T."/>
            <person name="Hug L.A."/>
            <person name="Thomas B.C."/>
            <person name="Sharon I."/>
            <person name="Castelle C.J."/>
            <person name="Singh A."/>
            <person name="Wilkins M.J."/>
            <person name="Williams K.H."/>
            <person name="Banfield J.F."/>
        </authorList>
    </citation>
    <scope>NUCLEOTIDE SEQUENCE [LARGE SCALE GENOMIC DNA]</scope>
</reference>
<evidence type="ECO:0000313" key="1">
    <source>
        <dbReference type="EMBL" id="KKS56858.1"/>
    </source>
</evidence>
<sequence>MDPILTQNIAAELGLEDMPVKERDSILLKIGQIIFQRIMMRALDEMNEEVKEKFDQALGESKGNPESILDFLRANIKNFDELAGEEIAGFKKESIDLLRAAKKGL</sequence>